<dbReference type="Pfam" id="PF16471">
    <property type="entry name" value="JIP_LZII"/>
    <property type="match status" value="1"/>
</dbReference>
<evidence type="ECO:0000256" key="3">
    <source>
        <dbReference type="ARBA" id="ARBA00022490"/>
    </source>
</evidence>
<dbReference type="GO" id="GO:0005078">
    <property type="term" value="F:MAP-kinase scaffold activity"/>
    <property type="evidence" value="ECO:0007669"/>
    <property type="project" value="InterPro"/>
</dbReference>
<dbReference type="Pfam" id="PF19056">
    <property type="entry name" value="WD40_2"/>
    <property type="match status" value="1"/>
</dbReference>
<feature type="coiled-coil region" evidence="9">
    <location>
        <begin position="162"/>
        <end position="196"/>
    </location>
</feature>
<comment type="similarity">
    <text evidence="2">Belongs to the JIP scaffold family.</text>
</comment>
<evidence type="ECO:0000313" key="14">
    <source>
        <dbReference type="RefSeq" id="XP_027198920.1"/>
    </source>
</evidence>
<evidence type="ECO:0000256" key="8">
    <source>
        <dbReference type="ARBA" id="ARBA00082388"/>
    </source>
</evidence>
<dbReference type="SUPFAM" id="SSF50998">
    <property type="entry name" value="Quinoprotein alcohol dehydrogenase-like"/>
    <property type="match status" value="1"/>
</dbReference>
<dbReference type="InterPro" id="IPR034744">
    <property type="entry name" value="RH2"/>
</dbReference>
<gene>
    <name evidence="14" type="primary">LOC113793138</name>
</gene>
<accession>A0A6P6Y0X6</accession>
<feature type="region of interest" description="Disordered" evidence="10">
    <location>
        <begin position="923"/>
        <end position="972"/>
    </location>
</feature>
<evidence type="ECO:0000259" key="12">
    <source>
        <dbReference type="PROSITE" id="PS51777"/>
    </source>
</evidence>
<feature type="compositionally biased region" description="Low complexity" evidence="10">
    <location>
        <begin position="15"/>
        <end position="36"/>
    </location>
</feature>
<keyword evidence="13" id="KW-1185">Reference proteome</keyword>
<dbReference type="KEGG" id="dpte:113793138"/>
<comment type="subcellular location">
    <subcellularLocation>
        <location evidence="1">Cytoplasm</location>
    </subcellularLocation>
</comment>
<dbReference type="InterPro" id="IPR032486">
    <property type="entry name" value="JIP_LZII"/>
</dbReference>
<name>A0A6P6Y0X6_DERPT</name>
<dbReference type="OMA" id="NDNITAC"/>
<dbReference type="GO" id="GO:0016192">
    <property type="term" value="P:vesicle-mediated transport"/>
    <property type="evidence" value="ECO:0007669"/>
    <property type="project" value="TreeGrafter"/>
</dbReference>
<evidence type="ECO:0000256" key="7">
    <source>
        <dbReference type="ARBA" id="ARBA00069747"/>
    </source>
</evidence>
<sequence length="1307" mass="147372">MDIILQDQDSKSKMKSNNNYNNSDMNLLNNNNNNNSIKGIKDTTKMAKESSNKDDMNHPNTNNNNNNNTTDLQVQSSTSSANNSPIFGTPITITNETIYEFGSHFENPSHVISEKVQNLASQIYNELQKILTRYNDDEEAVNGLMPLIVNVLESLDLALIENQQLQVDLELCKDDNEQLVQAFEKEKQHKKKIEQRLFEYEFSTEEEKQHYQQHIDSLANIVKMLELKSKNSSDHSSRLEEKESEMKKEYSKLHERYNELRRSHFDLMERVKIILGTDMDNKDLSSKEPPNFSNLANIFRTNLQKFASNEDNMENYDLSGMSTTNARVDDDDVGHSFIHQSSNSFVTSDGASNRQDRWMETEMSYDDTTTIIEDVEELQKDNSKDKNRDQSLSGKFVHPSEYSTNENFFGMEKEIENLITENNELMATKNALNIVKDDLIVKVDELQSDLAMCNNEIQQREAVQERLKSRISQLEEELKKNKEELDDCKQKLTALKEDEEEGVPMAQRKRFTRVEMSRVLMERNSYKEKYFELQEALKWAELSRASRSEDKRSNFWKLGKTPWIGFSNLFNPSPTTGTIDQTRTSVPGSATLPAGTPAIRYSVNPTTTIPALEAMRRRARVQQNGDLELMMDSDLSSERARAMKNLKAHVSLSGNGDRIQAYGWSITGASSSSSSSPSSDPTNKSSFSLKNTSVPVPIYCRPLGGEDIGMKIWCATAVDLSGGEAGFPDTSNASNKLDYENCKSNQDPLTDLENEIGEAIKEQTLPTDQQYSNFVWICSVSHSKSKVTIVNIRSNPGEVLDSFFIKTHLLCICSIPGAKNSDFLGDHGVSIQSDEQPELFLSYRKEKPLNDVATSITFSSPVPSIQSDVSTNLDNNSITNDDEAIKAEEASSVNSMPILSTSNEQTTEAKNVTLEKLTDYVAYTQPPSPTNSMNGCDDDSDQRSHNQQKSNLSSSPQAETNTIRSSSSSLPIQSMSTRLPTMWLGGQNGVLYVHSAITQWSHCIATVHLSDSILHIVHYRGRVFVALANGQCCIFYRCEQTGEWNFNQYYTLDIGIYSTSMNNQQSSSETNNNNKQPQTALYSIRCLEIVKDVVWLGYRNLIFIVNTRTFKVINFFIAHPRKETYVRHLAVMGDGVWCSFRLDSTLRLYSALKPYQHLQTIDIEPYVTKMVMSKSFNFVRITALKASNHRLWIGTSNGVVLCLPCATTAARKSDDNNTMAALSKKIQTTEATGSLTISSFIPLCDVATIQLSFHGHKDNIKFFVCTNNLILSGGEGYIDFRINNSNDVSCSLSKGDRSHLIVWEINA</sequence>
<feature type="compositionally biased region" description="Basic and acidic residues" evidence="10">
    <location>
        <begin position="39"/>
        <end position="57"/>
    </location>
</feature>
<keyword evidence="4 9" id="KW-0175">Coiled coil</keyword>
<keyword evidence="3" id="KW-0963">Cytoplasm</keyword>
<evidence type="ECO:0000256" key="6">
    <source>
        <dbReference type="ARBA" id="ARBA00064055"/>
    </source>
</evidence>
<dbReference type="InterPro" id="IPR034743">
    <property type="entry name" value="RH1"/>
</dbReference>
<evidence type="ECO:0000256" key="10">
    <source>
        <dbReference type="SAM" id="MobiDB-lite"/>
    </source>
</evidence>
<evidence type="ECO:0000256" key="1">
    <source>
        <dbReference type="ARBA" id="ARBA00004496"/>
    </source>
</evidence>
<evidence type="ECO:0000259" key="11">
    <source>
        <dbReference type="PROSITE" id="PS51776"/>
    </source>
</evidence>
<protein>
    <recommendedName>
        <fullName evidence="7">JNK-interacting protein 3</fullName>
    </recommendedName>
    <alternativeName>
        <fullName evidence="8">Protein sunday driver</fullName>
    </alternativeName>
</protein>
<feature type="region of interest" description="Disordered" evidence="10">
    <location>
        <begin position="578"/>
        <end position="601"/>
    </location>
</feature>
<dbReference type="Pfam" id="PF09744">
    <property type="entry name" value="RH1"/>
    <property type="match status" value="1"/>
</dbReference>
<feature type="coiled-coil region" evidence="9">
    <location>
        <begin position="436"/>
        <end position="498"/>
    </location>
</feature>
<dbReference type="PANTHER" id="PTHR13886">
    <property type="entry name" value="JNK/SAPK-ASSOCIATED PROTEIN"/>
    <property type="match status" value="1"/>
</dbReference>
<dbReference type="GO" id="GO:0030159">
    <property type="term" value="F:signaling receptor complex adaptor activity"/>
    <property type="evidence" value="ECO:0007669"/>
    <property type="project" value="TreeGrafter"/>
</dbReference>
<proteinExistence type="inferred from homology"/>
<evidence type="ECO:0000256" key="5">
    <source>
        <dbReference type="ARBA" id="ARBA00059054"/>
    </source>
</evidence>
<dbReference type="PROSITE" id="PS51776">
    <property type="entry name" value="RH1"/>
    <property type="match status" value="1"/>
</dbReference>
<dbReference type="InterPro" id="IPR011047">
    <property type="entry name" value="Quinoprotein_ADH-like_sf"/>
</dbReference>
<feature type="compositionally biased region" description="Basic and acidic residues" evidence="10">
    <location>
        <begin position="378"/>
        <end position="389"/>
    </location>
</feature>
<dbReference type="CTD" id="43905"/>
<dbReference type="OrthoDB" id="6503116at2759"/>
<feature type="coiled-coil region" evidence="9">
    <location>
        <begin position="236"/>
        <end position="263"/>
    </location>
</feature>
<dbReference type="InterPro" id="IPR039911">
    <property type="entry name" value="JIP3/JIP4"/>
</dbReference>
<feature type="domain" description="RH1" evidence="11">
    <location>
        <begin position="99"/>
        <end position="189"/>
    </location>
</feature>
<feature type="compositionally biased region" description="Polar residues" evidence="10">
    <location>
        <begin position="71"/>
        <end position="85"/>
    </location>
</feature>
<dbReference type="InParanoid" id="A0A6P6Y0X6"/>
<evidence type="ECO:0000256" key="4">
    <source>
        <dbReference type="ARBA" id="ARBA00023054"/>
    </source>
</evidence>
<dbReference type="GO" id="GO:0008432">
    <property type="term" value="F:JUN kinase binding"/>
    <property type="evidence" value="ECO:0007669"/>
    <property type="project" value="TreeGrafter"/>
</dbReference>
<dbReference type="PANTHER" id="PTHR13886:SF4">
    <property type="entry name" value="JNK-INTERACTING PROTEIN 3"/>
    <property type="match status" value="1"/>
</dbReference>
<feature type="region of interest" description="Disordered" evidence="10">
    <location>
        <begin position="378"/>
        <end position="399"/>
    </location>
</feature>
<feature type="compositionally biased region" description="Low complexity" evidence="10">
    <location>
        <begin position="60"/>
        <end position="70"/>
    </location>
</feature>
<comment type="function">
    <text evidence="5">The JNK-interacting protein (JIP) group of scaffold proteins selectively mediates JNK-signaling by aggregating specific components of the MAPK cascade to form a functional JNK signaling module. May function as a regulator of vesicle transport, through interactions with the JNK-signaling components and motor proteins. Syd is required for efficient kinesin-I mediated axonal transport.</text>
</comment>
<organism evidence="13 14">
    <name type="scientific">Dermatophagoides pteronyssinus</name>
    <name type="common">European house dust mite</name>
    <dbReference type="NCBI Taxonomy" id="6956"/>
    <lineage>
        <taxon>Eukaryota</taxon>
        <taxon>Metazoa</taxon>
        <taxon>Ecdysozoa</taxon>
        <taxon>Arthropoda</taxon>
        <taxon>Chelicerata</taxon>
        <taxon>Arachnida</taxon>
        <taxon>Acari</taxon>
        <taxon>Acariformes</taxon>
        <taxon>Sarcoptiformes</taxon>
        <taxon>Astigmata</taxon>
        <taxon>Psoroptidia</taxon>
        <taxon>Analgoidea</taxon>
        <taxon>Pyroglyphidae</taxon>
        <taxon>Dermatophagoidinae</taxon>
        <taxon>Dermatophagoides</taxon>
    </lineage>
</organism>
<feature type="compositionally biased region" description="Polar residues" evidence="10">
    <location>
        <begin position="578"/>
        <end position="588"/>
    </location>
</feature>
<feature type="domain" description="RH2" evidence="12">
    <location>
        <begin position="508"/>
        <end position="581"/>
    </location>
</feature>
<dbReference type="Gene3D" id="1.20.5.1000">
    <property type="entry name" value="arf6 gtpase in complex with a specific effector, jip4"/>
    <property type="match status" value="1"/>
</dbReference>
<comment type="subunit">
    <text evidence="6">Forms homo- and heterooligomeric complexes. Binds the TPR motif-containing C-terminal of kinesin light chain, Klc. Pre-assembled syd scaffolding complexes are then transported as a cargo of kinesin, to the required subcellular location.</text>
</comment>
<reference evidence="14" key="1">
    <citation type="submission" date="2025-08" db="UniProtKB">
        <authorList>
            <consortium name="RefSeq"/>
        </authorList>
    </citation>
    <scope>IDENTIFICATION</scope>
    <source>
        <strain evidence="14">Airmid</strain>
    </source>
</reference>
<dbReference type="GO" id="GO:0019894">
    <property type="term" value="F:kinesin binding"/>
    <property type="evidence" value="ECO:0007669"/>
    <property type="project" value="TreeGrafter"/>
</dbReference>
<dbReference type="PROSITE" id="PS51777">
    <property type="entry name" value="RH2"/>
    <property type="match status" value="1"/>
</dbReference>
<feature type="compositionally biased region" description="Polar residues" evidence="10">
    <location>
        <begin position="945"/>
        <end position="964"/>
    </location>
</feature>
<evidence type="ECO:0000313" key="13">
    <source>
        <dbReference type="Proteomes" id="UP000515146"/>
    </source>
</evidence>
<evidence type="ECO:0000256" key="2">
    <source>
        <dbReference type="ARBA" id="ARBA00009866"/>
    </source>
</evidence>
<feature type="compositionally biased region" description="Low complexity" evidence="10">
    <location>
        <begin position="670"/>
        <end position="687"/>
    </location>
</feature>
<dbReference type="RefSeq" id="XP_027198920.1">
    <property type="nucleotide sequence ID" value="XM_027343119.1"/>
</dbReference>
<feature type="region of interest" description="Disordered" evidence="10">
    <location>
        <begin position="1"/>
        <end position="85"/>
    </location>
</feature>
<dbReference type="FunCoup" id="A0A6P6Y0X6">
    <property type="interactions" value="1057"/>
</dbReference>
<dbReference type="GO" id="GO:0005737">
    <property type="term" value="C:cytoplasm"/>
    <property type="evidence" value="ECO:0007669"/>
    <property type="project" value="UniProtKB-SubCell"/>
</dbReference>
<feature type="region of interest" description="Disordered" evidence="10">
    <location>
        <begin position="667"/>
        <end position="687"/>
    </location>
</feature>
<dbReference type="FunFam" id="1.20.5.1000:FF:000001">
    <property type="entry name" value="C-Jun-amino-terminal kinase-interacting protein 3 isoform X2"/>
    <property type="match status" value="1"/>
</dbReference>
<evidence type="ECO:0000256" key="9">
    <source>
        <dbReference type="SAM" id="Coils"/>
    </source>
</evidence>
<dbReference type="Proteomes" id="UP000515146">
    <property type="component" value="Unplaced"/>
</dbReference>